<dbReference type="InterPro" id="IPR054792">
    <property type="entry name" value="TsoX"/>
</dbReference>
<sequence>MKEKFGGKLDVKIYTTDSEEAKGYAFKSSANVLFQNDWVPLEVALSNEKMESYLKENLKRY</sequence>
<evidence type="ECO:0000313" key="2">
    <source>
        <dbReference type="Proteomes" id="UP000603434"/>
    </source>
</evidence>
<accession>A0A8J6NSC8</accession>
<dbReference type="Proteomes" id="UP000603434">
    <property type="component" value="Unassembled WGS sequence"/>
</dbReference>
<dbReference type="NCBIfam" id="NF045809">
    <property type="entry name" value="seleno_TsoX"/>
    <property type="match status" value="1"/>
</dbReference>
<dbReference type="EMBL" id="JACNJH010000134">
    <property type="protein sequence ID" value="MBC8361495.1"/>
    <property type="molecule type" value="Genomic_DNA"/>
</dbReference>
<gene>
    <name evidence="1" type="ORF">H8E23_08865</name>
</gene>
<organism evidence="1 2">
    <name type="scientific">Candidatus Desulfatibia profunda</name>
    <dbReference type="NCBI Taxonomy" id="2841695"/>
    <lineage>
        <taxon>Bacteria</taxon>
        <taxon>Pseudomonadati</taxon>
        <taxon>Thermodesulfobacteriota</taxon>
        <taxon>Desulfobacteria</taxon>
        <taxon>Desulfobacterales</taxon>
        <taxon>Desulfobacterales incertae sedis</taxon>
        <taxon>Candidatus Desulfatibia</taxon>
    </lineage>
</organism>
<evidence type="ECO:0000313" key="1">
    <source>
        <dbReference type="EMBL" id="MBC8361495.1"/>
    </source>
</evidence>
<comment type="caution">
    <text evidence="1">The sequence shown here is derived from an EMBL/GenBank/DDBJ whole genome shotgun (WGS) entry which is preliminary data.</text>
</comment>
<dbReference type="Pfam" id="PF26315">
    <property type="entry name" value="TsoX"/>
    <property type="match status" value="1"/>
</dbReference>
<name>A0A8J6NSC8_9BACT</name>
<protein>
    <submittedName>
        <fullName evidence="1">Uncharacterized protein</fullName>
    </submittedName>
</protein>
<dbReference type="AlphaFoldDB" id="A0A8J6NSC8"/>
<proteinExistence type="predicted"/>
<reference evidence="1 2" key="1">
    <citation type="submission" date="2020-08" db="EMBL/GenBank/DDBJ databases">
        <title>Bridging the membrane lipid divide: bacteria of the FCB group superphylum have the potential to synthesize archaeal ether lipids.</title>
        <authorList>
            <person name="Villanueva L."/>
            <person name="Von Meijenfeldt F.A.B."/>
            <person name="Westbye A.B."/>
            <person name="Yadav S."/>
            <person name="Hopmans E.C."/>
            <person name="Dutilh B.E."/>
            <person name="Sinninghe Damste J.S."/>
        </authorList>
    </citation>
    <scope>NUCLEOTIDE SEQUENCE [LARGE SCALE GENOMIC DNA]</scope>
    <source>
        <strain evidence="1">NIOZ-UU30</strain>
    </source>
</reference>